<evidence type="ECO:0000256" key="2">
    <source>
        <dbReference type="SAM" id="Phobius"/>
    </source>
</evidence>
<dbReference type="SMART" id="SM00312">
    <property type="entry name" value="PX"/>
    <property type="match status" value="1"/>
</dbReference>
<dbReference type="Gene3D" id="1.10.167.10">
    <property type="entry name" value="Regulator of G-protein Signalling 4, domain 2"/>
    <property type="match status" value="1"/>
</dbReference>
<keyword evidence="6" id="KW-1185">Reference proteome</keyword>
<dbReference type="RefSeq" id="XP_070489651.1">
    <property type="nucleotide sequence ID" value="XM_070633550.1"/>
</dbReference>
<evidence type="ECO:0000313" key="7">
    <source>
        <dbReference type="RefSeq" id="XP_070489651.1"/>
    </source>
</evidence>
<dbReference type="InterPro" id="IPR037892">
    <property type="entry name" value="SNX14_RGS"/>
</dbReference>
<dbReference type="SMART" id="SM00313">
    <property type="entry name" value="PXA"/>
    <property type="match status" value="1"/>
</dbReference>
<organism evidence="6 7">
    <name type="scientific">Equus przewalskii</name>
    <name type="common">Przewalski's horse</name>
    <name type="synonym">Equus caballus przewalskii</name>
    <dbReference type="NCBI Taxonomy" id="9798"/>
    <lineage>
        <taxon>Eukaryota</taxon>
        <taxon>Metazoa</taxon>
        <taxon>Chordata</taxon>
        <taxon>Craniata</taxon>
        <taxon>Vertebrata</taxon>
        <taxon>Euteleostomi</taxon>
        <taxon>Mammalia</taxon>
        <taxon>Eutheria</taxon>
        <taxon>Laurasiatheria</taxon>
        <taxon>Perissodactyla</taxon>
        <taxon>Equidae</taxon>
        <taxon>Equus</taxon>
    </lineage>
</organism>
<dbReference type="InterPro" id="IPR001683">
    <property type="entry name" value="PX_dom"/>
</dbReference>
<proteinExistence type="inferred from homology"/>
<dbReference type="SUPFAM" id="SSF64268">
    <property type="entry name" value="PX domain"/>
    <property type="match status" value="1"/>
</dbReference>
<dbReference type="Pfam" id="PF02194">
    <property type="entry name" value="PXA"/>
    <property type="match status" value="1"/>
</dbReference>
<evidence type="ECO:0000259" key="5">
    <source>
        <dbReference type="PROSITE" id="PS51207"/>
    </source>
</evidence>
<dbReference type="InterPro" id="IPR003114">
    <property type="entry name" value="Phox_assoc"/>
</dbReference>
<dbReference type="Pfam" id="PF00787">
    <property type="entry name" value="PX"/>
    <property type="match status" value="1"/>
</dbReference>
<dbReference type="Pfam" id="PF08628">
    <property type="entry name" value="Nexin_C"/>
    <property type="match status" value="1"/>
</dbReference>
<gene>
    <name evidence="7" type="primary">SNX14</name>
</gene>
<dbReference type="Gene3D" id="3.30.1520.10">
    <property type="entry name" value="Phox-like domain"/>
    <property type="match status" value="1"/>
</dbReference>
<dbReference type="InterPro" id="IPR016137">
    <property type="entry name" value="RGS"/>
</dbReference>
<evidence type="ECO:0000313" key="6">
    <source>
        <dbReference type="Proteomes" id="UP001652662"/>
    </source>
</evidence>
<dbReference type="PROSITE" id="PS50195">
    <property type="entry name" value="PX"/>
    <property type="match status" value="1"/>
</dbReference>
<dbReference type="SMART" id="SM00315">
    <property type="entry name" value="RGS"/>
    <property type="match status" value="1"/>
</dbReference>
<protein>
    <submittedName>
        <fullName evidence="7">Sorting nexin-14 isoform X2</fullName>
    </submittedName>
</protein>
<dbReference type="CDD" id="cd08722">
    <property type="entry name" value="RGS_SNX14"/>
    <property type="match status" value="1"/>
</dbReference>
<dbReference type="Pfam" id="PF00615">
    <property type="entry name" value="RGS"/>
    <property type="match status" value="1"/>
</dbReference>
<accession>A0ABM4QJN2</accession>
<dbReference type="InterPro" id="IPR036871">
    <property type="entry name" value="PX_dom_sf"/>
</dbReference>
<dbReference type="PANTHER" id="PTHR22775:SF44">
    <property type="entry name" value="SORTING NEXIN-14"/>
    <property type="match status" value="1"/>
</dbReference>
<comment type="similarity">
    <text evidence="1">Belongs to the sorting nexin family.</text>
</comment>
<dbReference type="InterPro" id="IPR044926">
    <property type="entry name" value="RGS_subdomain_2"/>
</dbReference>
<keyword evidence="2" id="KW-0812">Transmembrane</keyword>
<dbReference type="InterPro" id="IPR037436">
    <property type="entry name" value="SNX14_PX"/>
</dbReference>
<name>A0ABM4QJN2_EQUPR</name>
<evidence type="ECO:0000256" key="1">
    <source>
        <dbReference type="ARBA" id="ARBA00010883"/>
    </source>
</evidence>
<feature type="domain" description="PXA" evidence="5">
    <location>
        <begin position="150"/>
        <end position="323"/>
    </location>
</feature>
<dbReference type="PROSITE" id="PS51207">
    <property type="entry name" value="PXA"/>
    <property type="match status" value="1"/>
</dbReference>
<reference evidence="7" key="1">
    <citation type="submission" date="2025-08" db="UniProtKB">
        <authorList>
            <consortium name="RefSeq"/>
        </authorList>
    </citation>
    <scope>IDENTIFICATION</scope>
    <source>
        <tissue evidence="7">Blood</tissue>
    </source>
</reference>
<feature type="domain" description="RGS" evidence="3">
    <location>
        <begin position="355"/>
        <end position="487"/>
    </location>
</feature>
<evidence type="ECO:0000259" key="3">
    <source>
        <dbReference type="PROSITE" id="PS50132"/>
    </source>
</evidence>
<dbReference type="PANTHER" id="PTHR22775">
    <property type="entry name" value="SORTING NEXIN"/>
    <property type="match status" value="1"/>
</dbReference>
<keyword evidence="2" id="KW-1133">Transmembrane helix</keyword>
<feature type="domain" description="PX" evidence="4">
    <location>
        <begin position="589"/>
        <end position="709"/>
    </location>
</feature>
<dbReference type="PROSITE" id="PS50132">
    <property type="entry name" value="RGS"/>
    <property type="match status" value="1"/>
</dbReference>
<keyword evidence="2" id="KW-0472">Membrane</keyword>
<dbReference type="InterPro" id="IPR013937">
    <property type="entry name" value="Sorting_nexin_C"/>
</dbReference>
<dbReference type="CDD" id="cd06877">
    <property type="entry name" value="PX_SNX14"/>
    <property type="match status" value="1"/>
</dbReference>
<dbReference type="Proteomes" id="UP001652662">
    <property type="component" value="Chromosome 9"/>
</dbReference>
<feature type="transmembrane region" description="Helical" evidence="2">
    <location>
        <begin position="72"/>
        <end position="91"/>
    </location>
</feature>
<evidence type="ECO:0000259" key="4">
    <source>
        <dbReference type="PROSITE" id="PS50195"/>
    </source>
</evidence>
<dbReference type="InterPro" id="IPR036305">
    <property type="entry name" value="RGS_sf"/>
</dbReference>
<sequence length="1024" mass="117705">MGVASTSASVCSAASATAAEMVPSVRTIREKLKQWLRLDVGREICRQYPLFCFLLLCLSAASLLLNRYLHVLMIFWSFVAGAVTFYCSLGPDSLLPNIFFTIKYKPKQLGLQELFPQGRSCAVCGKVKCKRHRPALLLENYQPWIDLKISSKVDASLSEVLELVLENFVYPWYRDVTDDESFVDELRITLRFFASVLIRRIHKVDIPSIITKKLLKAAMKHIEVIVKASQKENTEFLQQAALEEYGPELHVALRSRRDELHYLRKLTELLFPYILPPKATDCRSLTLLLREILSGSVFLPSLDFLADPDTVNHLLIIFIDDSPPEKATEPPSPLVPFLQKFAEPRNKKPSVLKLELKQIREQQDLLFRFMNFLKQEGAVHVLQICLTVEEFNDRILRPELSNDEMLSLHEELQKIYKTYCLDESIDKIRFDPFIVEEIQKIAEGPYMDVVKLQTMRCLFEAYEHVLSLLENVFTPMFCHSDEYFRQLLRGAESPTRNSKFNRGSLSLDDFRSTQKRGESFGISRIGSKIKGVFKSTTMEGAMLPNYGVAEGEDDFIEEGIVVMEDDSPVEAVSTPNTPRNLAAWKISIPYVDFFEDASSERKEKKERIPVFCIDVERNDRRAVGHEPEHWSVYRRYLEFYVLESKLTEFHGTFPDAQLPSKRIIGPKNYEFLKSKREEFQEYLQKLLQHPELSNSQLLADFLSPNGGETQFLDKILPDVNLGKIIKSVPGKLMKEKGQHLEPFIMNFINSCESPKPKPSKPELTILSPTSENNKKLFNDLFKNNANRAENTERKQNQNYFMEMMTVEGVYDYLMYVGRVVFQVPDWLHHLLMGTRILFKNTLEMYTDYYLHCKLEQLFQEHRLVSLITLLRDAVFCENTEPRSLQDKQKRAKQTFEEMMNYIPDLIVKCIGEEAKYESVRLLFDGLQQPVLNKQLTYVLLDIVIQELFPELNKQAGMLYPAACAEKGVSLSPSSRTGHALPAGICSAECPVSQAGVVWKQLSLCEPKSTKGIGIGGWCKRRLPL</sequence>
<dbReference type="GeneID" id="103558961"/>
<dbReference type="SUPFAM" id="SSF48097">
    <property type="entry name" value="Regulator of G-protein signaling, RGS"/>
    <property type="match status" value="1"/>
</dbReference>
<feature type="transmembrane region" description="Helical" evidence="2">
    <location>
        <begin position="48"/>
        <end position="65"/>
    </location>
</feature>